<comment type="caution">
    <text evidence="2">The sequence shown here is derived from an EMBL/GenBank/DDBJ whole genome shotgun (WGS) entry which is preliminary data.</text>
</comment>
<reference evidence="2 3" key="1">
    <citation type="submission" date="2024-02" db="EMBL/GenBank/DDBJ databases">
        <title>Haloferula sargassicola NBRC 104335.</title>
        <authorList>
            <person name="Ichikawa N."/>
            <person name="Katano-Makiyama Y."/>
            <person name="Hidaka K."/>
        </authorList>
    </citation>
    <scope>NUCLEOTIDE SEQUENCE [LARGE SCALE GENOMIC DNA]</scope>
    <source>
        <strain evidence="2 3">NBRC 104335</strain>
    </source>
</reference>
<gene>
    <name evidence="2" type="ORF">Hsar01_00432</name>
</gene>
<feature type="compositionally biased region" description="Low complexity" evidence="1">
    <location>
        <begin position="10"/>
        <end position="19"/>
    </location>
</feature>
<evidence type="ECO:0000313" key="2">
    <source>
        <dbReference type="EMBL" id="GAA5481225.1"/>
    </source>
</evidence>
<sequence length="197" mass="20763">MGGGGHRPPGRVVAVGPPAEWCRASGSPTRAHQRWGRRASTAGQGCRSGPPGGMAPSKRQPDSCPPAMGAADIDRRAGASQRDPRRNGSEQAAARLTPRWLHFQDLQVAPSTDPLQPPRPAVDARRPAAGRRQPDSPHGGGTSKTSKSLLQLPPSSPPARRSMPAAPLFRTAKSAESRRRPRPTRSGSVAGRPSRSP</sequence>
<feature type="compositionally biased region" description="Basic and acidic residues" evidence="1">
    <location>
        <begin position="72"/>
        <end position="88"/>
    </location>
</feature>
<feature type="region of interest" description="Disordered" evidence="1">
    <location>
        <begin position="1"/>
        <end position="197"/>
    </location>
</feature>
<dbReference type="EMBL" id="BAABRI010000002">
    <property type="protein sequence ID" value="GAA5481225.1"/>
    <property type="molecule type" value="Genomic_DNA"/>
</dbReference>
<evidence type="ECO:0000256" key="1">
    <source>
        <dbReference type="SAM" id="MobiDB-lite"/>
    </source>
</evidence>
<dbReference type="Proteomes" id="UP001476282">
    <property type="component" value="Unassembled WGS sequence"/>
</dbReference>
<keyword evidence="3" id="KW-1185">Reference proteome</keyword>
<organism evidence="2 3">
    <name type="scientific">Haloferula sargassicola</name>
    <dbReference type="NCBI Taxonomy" id="490096"/>
    <lineage>
        <taxon>Bacteria</taxon>
        <taxon>Pseudomonadati</taxon>
        <taxon>Verrucomicrobiota</taxon>
        <taxon>Verrucomicrobiia</taxon>
        <taxon>Verrucomicrobiales</taxon>
        <taxon>Verrucomicrobiaceae</taxon>
        <taxon>Haloferula</taxon>
    </lineage>
</organism>
<accession>A0ABP9UJ16</accession>
<feature type="compositionally biased region" description="Low complexity" evidence="1">
    <location>
        <begin position="143"/>
        <end position="168"/>
    </location>
</feature>
<proteinExistence type="predicted"/>
<name>A0ABP9UJ16_9BACT</name>
<evidence type="ECO:0000313" key="3">
    <source>
        <dbReference type="Proteomes" id="UP001476282"/>
    </source>
</evidence>
<protein>
    <submittedName>
        <fullName evidence="2">Uncharacterized protein</fullName>
    </submittedName>
</protein>